<dbReference type="Proteomes" id="UP000464954">
    <property type="component" value="Chromosome"/>
</dbReference>
<keyword evidence="2" id="KW-1185">Reference proteome</keyword>
<dbReference type="AlphaFoldDB" id="A0A6P1MBW0"/>
<proteinExistence type="predicted"/>
<dbReference type="KEGG" id="taer:GT409_11435"/>
<gene>
    <name evidence="1" type="ORF">GT409_11435</name>
</gene>
<protein>
    <submittedName>
        <fullName evidence="1">Uncharacterized protein</fullName>
    </submittedName>
</protein>
<sequence>MKTNIIIWFLLAAAVFGDGLDSHAPSQKLLSRDPIRLTGGGRVELSFEDAVGILDRKDLLAAIQRGYSAVLPKGKTPEFTVTQTGPGTYHYVNRHGQETAVEQVSLETVSGEHAEIALYSEGRRFFGNYQSLCCVTVTPAGEGQVDYSVTVYARPESAAVRIFARLTPAELYFRHKLKEMTGLVIDVCNQIKECEPAEKAHVASSS</sequence>
<evidence type="ECO:0000313" key="2">
    <source>
        <dbReference type="Proteomes" id="UP000464954"/>
    </source>
</evidence>
<dbReference type="RefSeq" id="WP_160629213.1">
    <property type="nucleotide sequence ID" value="NZ_CP047593.1"/>
</dbReference>
<organism evidence="1 2">
    <name type="scientific">Tichowtungia aerotolerans</name>
    <dbReference type="NCBI Taxonomy" id="2697043"/>
    <lineage>
        <taxon>Bacteria</taxon>
        <taxon>Pseudomonadati</taxon>
        <taxon>Kiritimatiellota</taxon>
        <taxon>Tichowtungiia</taxon>
        <taxon>Tichowtungiales</taxon>
        <taxon>Tichowtungiaceae</taxon>
        <taxon>Tichowtungia</taxon>
    </lineage>
</organism>
<name>A0A6P1MBW0_9BACT</name>
<accession>A0A6P1MBW0</accession>
<dbReference type="EMBL" id="CP047593">
    <property type="protein sequence ID" value="QHI70034.1"/>
    <property type="molecule type" value="Genomic_DNA"/>
</dbReference>
<reference evidence="1 2" key="1">
    <citation type="submission" date="2020-01" db="EMBL/GenBank/DDBJ databases">
        <title>Ponticoccus aerotolerans gen. nov., sp. nov., an anaerobic bacterium and proposal of Ponticoccusceae fam. nov., Ponticoccusles ord. nov. and Ponticoccuse classis nov. in the phylum Kiritimatiellaeota.</title>
        <authorList>
            <person name="Zhou L.Y."/>
            <person name="Du Z.J."/>
        </authorList>
    </citation>
    <scope>NUCLEOTIDE SEQUENCE [LARGE SCALE GENOMIC DNA]</scope>
    <source>
        <strain evidence="1 2">S-5007</strain>
    </source>
</reference>
<evidence type="ECO:0000313" key="1">
    <source>
        <dbReference type="EMBL" id="QHI70034.1"/>
    </source>
</evidence>